<sequence>MQEPLDGRNVVNRLFSAAYEGSLEELYVPRVKADAETDRVRSSFKADVRLPVLCVFGRSGIGKSGSGRLACVDSSNEEVAAPHQLAAADSAEKNDQDLKFVRMEYLGRYDEPDIDFQACLERLWVAQERSRKCAVVDHFRLPEGGYLPLEGVMNFRPDLVPWRDEKTQTLPNGRIGRRV</sequence>
<evidence type="ECO:0000313" key="2">
    <source>
        <dbReference type="Proteomes" id="UP000571554"/>
    </source>
</evidence>
<accession>A0A7W9U566</accession>
<comment type="caution">
    <text evidence="1">The sequence shown here is derived from an EMBL/GenBank/DDBJ whole genome shotgun (WGS) entry which is preliminary data.</text>
</comment>
<dbReference type="AlphaFoldDB" id="A0A7W9U566"/>
<dbReference type="Proteomes" id="UP000571554">
    <property type="component" value="Unassembled WGS sequence"/>
</dbReference>
<dbReference type="RefSeq" id="WP_221303927.1">
    <property type="nucleotide sequence ID" value="NZ_JACHBW010000051.1"/>
</dbReference>
<name>A0A7W9U566_9BURK</name>
<feature type="non-terminal residue" evidence="1">
    <location>
        <position position="179"/>
    </location>
</feature>
<dbReference type="EMBL" id="JACHBW010000051">
    <property type="protein sequence ID" value="MBB6107212.1"/>
    <property type="molecule type" value="Genomic_DNA"/>
</dbReference>
<keyword evidence="2" id="KW-1185">Reference proteome</keyword>
<proteinExistence type="predicted"/>
<organism evidence="1 2">
    <name type="scientific">Paraburkholderia bannensis</name>
    <dbReference type="NCBI Taxonomy" id="765414"/>
    <lineage>
        <taxon>Bacteria</taxon>
        <taxon>Pseudomonadati</taxon>
        <taxon>Pseudomonadota</taxon>
        <taxon>Betaproteobacteria</taxon>
        <taxon>Burkholderiales</taxon>
        <taxon>Burkholderiaceae</taxon>
        <taxon>Paraburkholderia</taxon>
    </lineage>
</organism>
<protein>
    <submittedName>
        <fullName evidence="1">Uncharacterized protein</fullName>
    </submittedName>
</protein>
<gene>
    <name evidence="1" type="ORF">F4827_007094</name>
</gene>
<evidence type="ECO:0000313" key="1">
    <source>
        <dbReference type="EMBL" id="MBB6107212.1"/>
    </source>
</evidence>
<reference evidence="1 2" key="1">
    <citation type="submission" date="2020-08" db="EMBL/GenBank/DDBJ databases">
        <title>Above-ground endophytic microbial communities from plants in different locations in the United States.</title>
        <authorList>
            <person name="Frank C."/>
        </authorList>
    </citation>
    <scope>NUCLEOTIDE SEQUENCE [LARGE SCALE GENOMIC DNA]</scope>
    <source>
        <strain evidence="1 2">WP4_2_2</strain>
    </source>
</reference>